<evidence type="ECO:0000313" key="2">
    <source>
        <dbReference type="EMBL" id="MBY18586.1"/>
    </source>
</evidence>
<feature type="domain" description="Type VII secretion system protein EssD-like" evidence="1">
    <location>
        <begin position="5"/>
        <end position="96"/>
    </location>
</feature>
<protein>
    <recommendedName>
        <fullName evidence="1">Type VII secretion system protein EssD-like domain-containing protein</fullName>
    </recommendedName>
</protein>
<dbReference type="AlphaFoldDB" id="A0A2S2NPA6"/>
<organism evidence="2">
    <name type="scientific">Schizaphis graminum</name>
    <name type="common">Green bug aphid</name>
    <dbReference type="NCBI Taxonomy" id="13262"/>
    <lineage>
        <taxon>Eukaryota</taxon>
        <taxon>Metazoa</taxon>
        <taxon>Ecdysozoa</taxon>
        <taxon>Arthropoda</taxon>
        <taxon>Hexapoda</taxon>
        <taxon>Insecta</taxon>
        <taxon>Pterygota</taxon>
        <taxon>Neoptera</taxon>
        <taxon>Paraneoptera</taxon>
        <taxon>Hemiptera</taxon>
        <taxon>Sternorrhyncha</taxon>
        <taxon>Aphidomorpha</taxon>
        <taxon>Aphidoidea</taxon>
        <taxon>Aphididae</taxon>
        <taxon>Aphidini</taxon>
        <taxon>Schizaphis</taxon>
    </lineage>
</organism>
<name>A0A2S2NPA6_SCHGA</name>
<accession>A0A2S2NPA6</accession>
<gene>
    <name evidence="2" type="ORF">g.121</name>
</gene>
<evidence type="ECO:0000259" key="1">
    <source>
        <dbReference type="Pfam" id="PF13930"/>
    </source>
</evidence>
<dbReference type="InterPro" id="IPR044929">
    <property type="entry name" value="DNA/RNA_non-sp_Endonuclease_sf"/>
</dbReference>
<dbReference type="InterPro" id="IPR044927">
    <property type="entry name" value="Endonuclea_NS_2"/>
</dbReference>
<dbReference type="EMBL" id="GGMR01005967">
    <property type="protein sequence ID" value="MBY18586.1"/>
    <property type="molecule type" value="Transcribed_RNA"/>
</dbReference>
<dbReference type="Gene3D" id="3.40.570.10">
    <property type="entry name" value="Extracellular Endonuclease, subunit A"/>
    <property type="match status" value="1"/>
</dbReference>
<dbReference type="Pfam" id="PF13930">
    <property type="entry name" value="Endonuclea_NS_2"/>
    <property type="match status" value="1"/>
</dbReference>
<reference evidence="2" key="1">
    <citation type="submission" date="2018-04" db="EMBL/GenBank/DDBJ databases">
        <title>Transcriptome of Schizaphis graminum biotype I.</title>
        <authorList>
            <person name="Scully E.D."/>
            <person name="Geib S.M."/>
            <person name="Palmer N.A."/>
            <person name="Koch K."/>
            <person name="Bradshaw J."/>
            <person name="Heng-Moss T."/>
            <person name="Sarath G."/>
        </authorList>
    </citation>
    <scope>NUCLEOTIDE SEQUENCE</scope>
</reference>
<sequence>MDGVKGDERGHLVASTLGGPNDDSWNMVPQHMSVNRKIANMSSILARWDEFEKYVIKHIEDPYNSSIISVHFTINVNYEDDKGCRPVSLEVDAKSNNISDTGFWGKFFNNPGGNFGVVAQTKAQMEEMERKKPRL</sequence>
<proteinExistence type="predicted"/>